<dbReference type="Gene3D" id="2.60.40.10">
    <property type="entry name" value="Immunoglobulins"/>
    <property type="match status" value="1"/>
</dbReference>
<sequence>MSTLVSLSEKTEPMEAFVRSSTTLFPKANIINKPLPPLKSLLGRSDICFLRSLNSNVHVHLLRHKALQLVAPSQTEVVLMSETAGIGIQTTETSETVHVQFQLHKECNFGESFLLVGNEPIMGEWNPASAIPLNWSDGNIWTVELDMPVGIAVQYKFILKKITGDLSWQPGPDRILHTWNTKNNIAIAEDWKDSELQKISEMQITNQNEALLVNPGLGPIVPGNVTLPGEESKLNVNKGAKVSDKIASADDKPTFSSNNEFVLEEKAIKSADGTLLGIRKEVRVSDDGKYVMKEESIGKITPSTVTSKIPGSVEDEETLPTYEGGNILVPSLTPIQGVPYEETVPKELGKPISSKETLPKELENSMASKKALRKELGISMSAQEALPKELGISKSSEESLPNELGRYMSSEEPLPKELGRSMSFEEALPEELGISISSEEALPNELGKSMTSKEALPKEVGRSMSSEAVLPKELGKSITSDGYNSD</sequence>
<proteinExistence type="predicted"/>
<dbReference type="AlphaFoldDB" id="A0A4Y1RJY9"/>
<dbReference type="Pfam" id="PF00686">
    <property type="entry name" value="CBM_20"/>
    <property type="match status" value="1"/>
</dbReference>
<dbReference type="SMART" id="SM01065">
    <property type="entry name" value="CBM_2"/>
    <property type="match status" value="1"/>
</dbReference>
<evidence type="ECO:0000313" key="3">
    <source>
        <dbReference type="EMBL" id="BBH04660.1"/>
    </source>
</evidence>
<dbReference type="SUPFAM" id="SSF49452">
    <property type="entry name" value="Starch-binding domain-like"/>
    <property type="match status" value="1"/>
</dbReference>
<evidence type="ECO:0000259" key="2">
    <source>
        <dbReference type="PROSITE" id="PS51166"/>
    </source>
</evidence>
<dbReference type="InterPro" id="IPR013784">
    <property type="entry name" value="Carb-bd-like_fold"/>
</dbReference>
<dbReference type="PANTHER" id="PTHR15048:SF0">
    <property type="entry name" value="STARCH-BINDING DOMAIN-CONTAINING PROTEIN 1"/>
    <property type="match status" value="1"/>
</dbReference>
<feature type="compositionally biased region" description="Polar residues" evidence="1">
    <location>
        <begin position="477"/>
        <end position="486"/>
    </location>
</feature>
<dbReference type="GO" id="GO:2001070">
    <property type="term" value="F:starch binding"/>
    <property type="evidence" value="ECO:0007669"/>
    <property type="project" value="InterPro"/>
</dbReference>
<organism evidence="3">
    <name type="scientific">Prunus dulcis</name>
    <name type="common">Almond</name>
    <name type="synonym">Amygdalus dulcis</name>
    <dbReference type="NCBI Taxonomy" id="3755"/>
    <lineage>
        <taxon>Eukaryota</taxon>
        <taxon>Viridiplantae</taxon>
        <taxon>Streptophyta</taxon>
        <taxon>Embryophyta</taxon>
        <taxon>Tracheophyta</taxon>
        <taxon>Spermatophyta</taxon>
        <taxon>Magnoliopsida</taxon>
        <taxon>eudicotyledons</taxon>
        <taxon>Gunneridae</taxon>
        <taxon>Pentapetalae</taxon>
        <taxon>rosids</taxon>
        <taxon>fabids</taxon>
        <taxon>Rosales</taxon>
        <taxon>Rosaceae</taxon>
        <taxon>Amygdaloideae</taxon>
        <taxon>Amygdaleae</taxon>
        <taxon>Prunus</taxon>
    </lineage>
</organism>
<dbReference type="FunFam" id="2.60.40.10:FF:000552">
    <property type="entry name" value="Related to glucoamylase"/>
    <property type="match status" value="1"/>
</dbReference>
<feature type="region of interest" description="Disordered" evidence="1">
    <location>
        <begin position="435"/>
        <end position="486"/>
    </location>
</feature>
<dbReference type="GO" id="GO:0016020">
    <property type="term" value="C:membrane"/>
    <property type="evidence" value="ECO:0007669"/>
    <property type="project" value="TreeGrafter"/>
</dbReference>
<gene>
    <name evidence="3" type="ORF">Prudu_015859</name>
</gene>
<reference evidence="3" key="1">
    <citation type="journal article" date="2019" name="Science">
        <title>Mutation of a bHLH transcription factor allowed almond domestication.</title>
        <authorList>
            <person name="Sanchez-Perez R."/>
            <person name="Pavan S."/>
            <person name="Mazzeo R."/>
            <person name="Moldovan C."/>
            <person name="Aiese Cigliano R."/>
            <person name="Del Cueto J."/>
            <person name="Ricciardi F."/>
            <person name="Lotti C."/>
            <person name="Ricciardi L."/>
            <person name="Dicenta F."/>
            <person name="Lopez-Marques R.L."/>
            <person name="Lindberg Moller B."/>
        </authorList>
    </citation>
    <scope>NUCLEOTIDE SEQUENCE</scope>
</reference>
<accession>A0A4Y1RJY9</accession>
<protein>
    <submittedName>
        <fullName evidence="3">Carbohydrate-binding-like fold</fullName>
    </submittedName>
</protein>
<dbReference type="EMBL" id="AP019302">
    <property type="protein sequence ID" value="BBH04660.1"/>
    <property type="molecule type" value="Genomic_DNA"/>
</dbReference>
<dbReference type="PROSITE" id="PS51166">
    <property type="entry name" value="CBM20"/>
    <property type="match status" value="1"/>
</dbReference>
<feature type="domain" description="CBM20" evidence="2">
    <location>
        <begin position="91"/>
        <end position="193"/>
    </location>
</feature>
<dbReference type="PANTHER" id="PTHR15048">
    <property type="entry name" value="STARCH-BINDING DOMAIN-CONTAINING PROTEIN 1"/>
    <property type="match status" value="1"/>
</dbReference>
<dbReference type="InterPro" id="IPR002044">
    <property type="entry name" value="CBM20"/>
</dbReference>
<dbReference type="InterPro" id="IPR013783">
    <property type="entry name" value="Ig-like_fold"/>
</dbReference>
<evidence type="ECO:0000256" key="1">
    <source>
        <dbReference type="SAM" id="MobiDB-lite"/>
    </source>
</evidence>
<name>A0A4Y1RJY9_PRUDU</name>
<dbReference type="CDD" id="cd05467">
    <property type="entry name" value="CBM20"/>
    <property type="match status" value="1"/>
</dbReference>